<dbReference type="GO" id="GO:0005524">
    <property type="term" value="F:ATP binding"/>
    <property type="evidence" value="ECO:0007669"/>
    <property type="project" value="UniProtKB-KW"/>
</dbReference>
<dbReference type="Gene3D" id="1.20.5.5270">
    <property type="match status" value="1"/>
</dbReference>
<organism evidence="7 8">
    <name type="scientific">Helicobacter pylori</name>
    <name type="common">Campylobacter pylori</name>
    <dbReference type="NCBI Taxonomy" id="210"/>
    <lineage>
        <taxon>Bacteria</taxon>
        <taxon>Pseudomonadati</taxon>
        <taxon>Campylobacterota</taxon>
        <taxon>Epsilonproteobacteria</taxon>
        <taxon>Campylobacterales</taxon>
        <taxon>Helicobacteraceae</taxon>
        <taxon>Helicobacter</taxon>
    </lineage>
</organism>
<dbReference type="AlphaFoldDB" id="A0A2T6V0U6"/>
<dbReference type="Gene3D" id="3.40.50.300">
    <property type="entry name" value="P-loop containing nucleotide triphosphate hydrolases"/>
    <property type="match status" value="1"/>
</dbReference>
<dbReference type="PANTHER" id="PTHR13779:SF7">
    <property type="entry name" value="ATPASE WRNIP1"/>
    <property type="match status" value="1"/>
</dbReference>
<dbReference type="SUPFAM" id="SSF48019">
    <property type="entry name" value="post-AAA+ oligomerization domain-like"/>
    <property type="match status" value="1"/>
</dbReference>
<keyword evidence="5" id="KW-0067">ATP-binding</keyword>
<dbReference type="InterPro" id="IPR046336">
    <property type="entry name" value="Lon_prtase_N_sf"/>
</dbReference>
<dbReference type="GO" id="GO:0000731">
    <property type="term" value="P:DNA synthesis involved in DNA repair"/>
    <property type="evidence" value="ECO:0007669"/>
    <property type="project" value="TreeGrafter"/>
</dbReference>
<dbReference type="GO" id="GO:0006261">
    <property type="term" value="P:DNA-templated DNA replication"/>
    <property type="evidence" value="ECO:0007669"/>
    <property type="project" value="TreeGrafter"/>
</dbReference>
<name>A0A2T6V0U6_HELPX</name>
<evidence type="ECO:0000256" key="3">
    <source>
        <dbReference type="ARBA" id="ARBA00020776"/>
    </source>
</evidence>
<dbReference type="InterPro" id="IPR027417">
    <property type="entry name" value="P-loop_NTPase"/>
</dbReference>
<protein>
    <recommendedName>
        <fullName evidence="3">Replication-associated recombination protein A</fullName>
    </recommendedName>
</protein>
<evidence type="ECO:0000313" key="8">
    <source>
        <dbReference type="Proteomes" id="UP000244700"/>
    </source>
</evidence>
<dbReference type="GO" id="GO:0008047">
    <property type="term" value="F:enzyme activator activity"/>
    <property type="evidence" value="ECO:0007669"/>
    <property type="project" value="TreeGrafter"/>
</dbReference>
<dbReference type="InterPro" id="IPR003593">
    <property type="entry name" value="AAA+_ATPase"/>
</dbReference>
<dbReference type="Pfam" id="PF12002">
    <property type="entry name" value="MgsA_C"/>
    <property type="match status" value="1"/>
</dbReference>
<evidence type="ECO:0000256" key="1">
    <source>
        <dbReference type="ARBA" id="ARBA00002393"/>
    </source>
</evidence>
<dbReference type="InterPro" id="IPR015947">
    <property type="entry name" value="PUA-like_sf"/>
</dbReference>
<dbReference type="PROSITE" id="PS51787">
    <property type="entry name" value="LON_N"/>
    <property type="match status" value="1"/>
</dbReference>
<evidence type="ECO:0000256" key="5">
    <source>
        <dbReference type="ARBA" id="ARBA00022840"/>
    </source>
</evidence>
<dbReference type="Pfam" id="PF16193">
    <property type="entry name" value="AAA_assoc_2"/>
    <property type="match status" value="1"/>
</dbReference>
<dbReference type="SMART" id="SM00382">
    <property type="entry name" value="AAA"/>
    <property type="match status" value="1"/>
</dbReference>
<reference evidence="7 8" key="1">
    <citation type="submission" date="2018-01" db="EMBL/GenBank/DDBJ databases">
        <title>Helicobacter pylori genome-wide association study shows promise for predicting gastric cancer risk.</title>
        <authorList>
            <person name="Berthenet E."/>
            <person name="Yahara K."/>
            <person name="Thorell K."/>
            <person name="Pascoe B."/>
            <person name="Meric G."/>
            <person name="Mikhail J.M."/>
            <person name="Engstrand L."/>
            <person name="Enroth H."/>
            <person name="Burette A."/>
            <person name="Megraud F."/>
            <person name="Atherton J."/>
            <person name="Smith S."/>
            <person name="Wilkinson T.S."/>
            <person name="Hitchings M.D."/>
            <person name="Falush D."/>
            <person name="Sheppard S.K."/>
        </authorList>
    </citation>
    <scope>NUCLEOTIDE SEQUENCE [LARGE SCALE GENOMIC DNA]</scope>
    <source>
        <strain evidence="7 8">GIL237</strain>
    </source>
</reference>
<evidence type="ECO:0000259" key="6">
    <source>
        <dbReference type="PROSITE" id="PS51787"/>
    </source>
</evidence>
<dbReference type="Gene3D" id="1.10.3710.10">
    <property type="entry name" value="DNA polymerase III clamp loader subunits, C-terminal domain"/>
    <property type="match status" value="1"/>
</dbReference>
<evidence type="ECO:0000256" key="2">
    <source>
        <dbReference type="ARBA" id="ARBA00008959"/>
    </source>
</evidence>
<dbReference type="PANTHER" id="PTHR13779">
    <property type="entry name" value="WERNER HELICASE-INTERACTING PROTEIN 1 FAMILY MEMBER"/>
    <property type="match status" value="1"/>
</dbReference>
<dbReference type="SUPFAM" id="SSF88697">
    <property type="entry name" value="PUA domain-like"/>
    <property type="match status" value="1"/>
</dbReference>
<dbReference type="GO" id="GO:0016887">
    <property type="term" value="F:ATP hydrolysis activity"/>
    <property type="evidence" value="ECO:0007669"/>
    <property type="project" value="InterPro"/>
</dbReference>
<dbReference type="CDD" id="cd18139">
    <property type="entry name" value="HLD_clamp_RarA"/>
    <property type="match status" value="1"/>
</dbReference>
<dbReference type="SMART" id="SM00464">
    <property type="entry name" value="LON"/>
    <property type="match status" value="1"/>
</dbReference>
<dbReference type="GO" id="GO:0017116">
    <property type="term" value="F:single-stranded DNA helicase activity"/>
    <property type="evidence" value="ECO:0007669"/>
    <property type="project" value="TreeGrafter"/>
</dbReference>
<dbReference type="InterPro" id="IPR051314">
    <property type="entry name" value="AAA_ATPase_RarA/MGS1/WRNIP1"/>
</dbReference>
<dbReference type="InterPro" id="IPR003111">
    <property type="entry name" value="Lon_prtase_N"/>
</dbReference>
<comment type="similarity">
    <text evidence="2">Belongs to the AAA ATPase family. RarA/MGS1/WRNIP1 subfamily.</text>
</comment>
<keyword evidence="4" id="KW-0547">Nucleotide-binding</keyword>
<dbReference type="InterPro" id="IPR021886">
    <property type="entry name" value="MgsA_C"/>
</dbReference>
<dbReference type="Gene3D" id="1.20.58.1480">
    <property type="match status" value="1"/>
</dbReference>
<feature type="domain" description="Lon N-terminal" evidence="6">
    <location>
        <begin position="9"/>
        <end position="202"/>
    </location>
</feature>
<dbReference type="GO" id="GO:0003677">
    <property type="term" value="F:DNA binding"/>
    <property type="evidence" value="ECO:0007669"/>
    <property type="project" value="InterPro"/>
</dbReference>
<dbReference type="Gene3D" id="1.10.8.60">
    <property type="match status" value="1"/>
</dbReference>
<dbReference type="Pfam" id="PF00004">
    <property type="entry name" value="AAA"/>
    <property type="match status" value="1"/>
</dbReference>
<accession>A0A2T6V0U6</accession>
<dbReference type="Proteomes" id="UP000244700">
    <property type="component" value="Unassembled WGS sequence"/>
</dbReference>
<sequence>MTEDFPKILPLLVEEDTFLYPFMITPIFLQNNASIKAVAYAKNNKSLVFIACQKDKLNDNEAPYYDVGVIGSIMREANMPNGRVKLLFNGIAKGRILEPAKENEQGFLEAQISPIEYLEYDKENIQAIVEVLKEKVITLANVSSLFPPDLIKALEDNDDPNRIADLIAAALHLKRDQAYSLFANNNTEQRLLDLIDIVIEETKTQKLQKEIKSKVHQKMEQTNKEYFLKEQLKQIQKELGTDKQRDEDLNQYYQKLESIKPFLKEEAFKEIKKQIDRLSRTHADSSDSATLQNYIETMLDVPFGQYGKKALDIKHVREQLDKDHYSLKRPKERIVEYFATMQLLEMRRKKKPEKKDKTKGTILCFYGPPGVGKTSLAQIIACMLERPILLFNATDFKLEDLRLKLKNYQNTLLKPVVFIDETHRLNKTQQEFLLPIMEKDHALILGASTQDPNYSLSHAIRSRSFIFELTPLKKSDLDKLCAKALTLLKKQIEPGAKTYLLNNSAGDARALLNLLDLSAKVENPITLETLQSLRPHSLNDGSYSDDTHYNLTSALIKSLRGSDESASIYYLARLIAGGENPEFIARRLVIFASEDIGNANPNALNLAASCLFAVKQIGYPEARIILSQCVIYLACSPKSNTAYRAINQALDCVQKGSLYPIPKHLLPNAKDYLYPHDYNGYVKQDYLEKPLDLVSSQGIGFEKTLLEWLDKIRN</sequence>
<dbReference type="InterPro" id="IPR032423">
    <property type="entry name" value="AAA_assoc_2"/>
</dbReference>
<comment type="function">
    <text evidence="1">DNA-dependent ATPase that plays important roles in cellular responses to stalled DNA replication processes.</text>
</comment>
<comment type="caution">
    <text evidence="7">The sequence shown here is derived from an EMBL/GenBank/DDBJ whole genome shotgun (WGS) entry which is preliminary data.</text>
</comment>
<dbReference type="Pfam" id="PF02190">
    <property type="entry name" value="LON_substr_bdg"/>
    <property type="match status" value="1"/>
</dbReference>
<evidence type="ECO:0000256" key="4">
    <source>
        <dbReference type="ARBA" id="ARBA00022741"/>
    </source>
</evidence>
<dbReference type="Gene3D" id="2.30.130.40">
    <property type="entry name" value="LON domain-like"/>
    <property type="match status" value="1"/>
</dbReference>
<evidence type="ECO:0000313" key="7">
    <source>
        <dbReference type="EMBL" id="PUD71481.1"/>
    </source>
</evidence>
<dbReference type="CDD" id="cd00009">
    <property type="entry name" value="AAA"/>
    <property type="match status" value="1"/>
</dbReference>
<dbReference type="FunFam" id="1.20.272.10:FF:000001">
    <property type="entry name" value="Putative AAA family ATPase"/>
    <property type="match status" value="1"/>
</dbReference>
<dbReference type="Gene3D" id="1.20.272.10">
    <property type="match status" value="1"/>
</dbReference>
<dbReference type="InterPro" id="IPR003959">
    <property type="entry name" value="ATPase_AAA_core"/>
</dbReference>
<dbReference type="SUPFAM" id="SSF52540">
    <property type="entry name" value="P-loop containing nucleoside triphosphate hydrolases"/>
    <property type="match status" value="1"/>
</dbReference>
<dbReference type="EMBL" id="QBQT01000540">
    <property type="protein sequence ID" value="PUD71481.1"/>
    <property type="molecule type" value="Genomic_DNA"/>
</dbReference>
<dbReference type="InterPro" id="IPR008921">
    <property type="entry name" value="DNA_pol3_clamp-load_cplx_C"/>
</dbReference>
<proteinExistence type="inferred from homology"/>
<gene>
    <name evidence="7" type="ORF">C2R72_08780</name>
</gene>